<comment type="caution">
    <text evidence="8">The sequence shown here is derived from an EMBL/GenBank/DDBJ whole genome shotgun (WGS) entry which is preliminary data.</text>
</comment>
<name>W1Q862_OGAPD</name>
<evidence type="ECO:0000256" key="1">
    <source>
        <dbReference type="ARBA" id="ARBA00004173"/>
    </source>
</evidence>
<comment type="subcellular location">
    <subcellularLocation>
        <location evidence="1">Mitochondrion</location>
    </subcellularLocation>
</comment>
<dbReference type="PANTHER" id="PTHR47037">
    <property type="entry name" value="39S RIBOSOMAL PROTEIN L33, MITOCHONDRIAL"/>
    <property type="match status" value="1"/>
</dbReference>
<dbReference type="Proteomes" id="UP000008673">
    <property type="component" value="Unassembled WGS sequence"/>
</dbReference>
<evidence type="ECO:0000313" key="9">
    <source>
        <dbReference type="Proteomes" id="UP000008673"/>
    </source>
</evidence>
<reference evidence="8 9" key="1">
    <citation type="journal article" date="2013" name="BMC Genomics">
        <title>Genome sequence and analysis of methylotrophic yeast Hansenula polymorpha DL1.</title>
        <authorList>
            <person name="Ravin N.V."/>
            <person name="Eldarov M.A."/>
            <person name="Kadnikov V.V."/>
            <person name="Beletsky A.V."/>
            <person name="Schneider J."/>
            <person name="Mardanova E.S."/>
            <person name="Smekalova E.M."/>
            <person name="Zvereva M.I."/>
            <person name="Dontsova O.A."/>
            <person name="Mardanov A.V."/>
            <person name="Skryabin K.G."/>
        </authorList>
    </citation>
    <scope>NUCLEOTIDE SEQUENCE [LARGE SCALE GENOMIC DNA]</scope>
    <source>
        <strain evidence="9">ATCC 26012 / BCRC 20466 / JCM 22074 / NRRL Y-7560 / DL-1</strain>
    </source>
</reference>
<dbReference type="EMBL" id="AEOI02000010">
    <property type="protein sequence ID" value="ESW96623.1"/>
    <property type="molecule type" value="Genomic_DNA"/>
</dbReference>
<accession>W1Q862</accession>
<evidence type="ECO:0000256" key="3">
    <source>
        <dbReference type="ARBA" id="ARBA00022980"/>
    </source>
</evidence>
<evidence type="ECO:0000256" key="5">
    <source>
        <dbReference type="ARBA" id="ARBA00023274"/>
    </source>
</evidence>
<evidence type="ECO:0000313" key="8">
    <source>
        <dbReference type="EMBL" id="ESW96623.1"/>
    </source>
</evidence>
<dbReference type="RefSeq" id="XP_013933053.1">
    <property type="nucleotide sequence ID" value="XM_014077578.1"/>
</dbReference>
<organism evidence="8 9">
    <name type="scientific">Ogataea parapolymorpha (strain ATCC 26012 / BCRC 20466 / JCM 22074 / NRRL Y-7560 / DL-1)</name>
    <name type="common">Yeast</name>
    <name type="synonym">Hansenula polymorpha</name>
    <dbReference type="NCBI Taxonomy" id="871575"/>
    <lineage>
        <taxon>Eukaryota</taxon>
        <taxon>Fungi</taxon>
        <taxon>Dikarya</taxon>
        <taxon>Ascomycota</taxon>
        <taxon>Saccharomycotina</taxon>
        <taxon>Pichiomycetes</taxon>
        <taxon>Pichiales</taxon>
        <taxon>Pichiaceae</taxon>
        <taxon>Ogataea</taxon>
    </lineage>
</organism>
<keyword evidence="3" id="KW-0689">Ribosomal protein</keyword>
<evidence type="ECO:0000256" key="4">
    <source>
        <dbReference type="ARBA" id="ARBA00023128"/>
    </source>
</evidence>
<dbReference type="STRING" id="871575.W1Q862"/>
<dbReference type="SUPFAM" id="SSF57829">
    <property type="entry name" value="Zn-binding ribosomal proteins"/>
    <property type="match status" value="1"/>
</dbReference>
<dbReference type="eggNOG" id="KOG3505">
    <property type="taxonomic scope" value="Eukaryota"/>
</dbReference>
<dbReference type="InterPro" id="IPR011332">
    <property type="entry name" value="Ribosomal_zn-bd"/>
</dbReference>
<dbReference type="HOGENOM" id="CLU_190949_1_2_1"/>
<gene>
    <name evidence="8" type="ORF">HPODL_05376</name>
</gene>
<dbReference type="AlphaFoldDB" id="W1Q862"/>
<evidence type="ECO:0000256" key="2">
    <source>
        <dbReference type="ARBA" id="ARBA00007596"/>
    </source>
</evidence>
<sequence>MAKSKAKTTIIQLASTAKTGYMRSLVIQRTANERKHIHYDPIVKRHVLFTENRKRKMPQKKPLDFSRGAFDWQKKR</sequence>
<evidence type="ECO:0000256" key="6">
    <source>
        <dbReference type="ARBA" id="ARBA00035275"/>
    </source>
</evidence>
<proteinExistence type="inferred from homology"/>
<dbReference type="GO" id="GO:0006412">
    <property type="term" value="P:translation"/>
    <property type="evidence" value="ECO:0007669"/>
    <property type="project" value="InterPro"/>
</dbReference>
<dbReference type="GO" id="GO:0005762">
    <property type="term" value="C:mitochondrial large ribosomal subunit"/>
    <property type="evidence" value="ECO:0007669"/>
    <property type="project" value="EnsemblFungi"/>
</dbReference>
<dbReference type="Gene3D" id="2.20.28.120">
    <property type="entry name" value="Ribosomal protein L33"/>
    <property type="match status" value="1"/>
</dbReference>
<dbReference type="KEGG" id="opa:HPODL_05376"/>
<dbReference type="GeneID" id="25774798"/>
<dbReference type="OrthoDB" id="275534at2759"/>
<keyword evidence="5" id="KW-0687">Ribonucleoprotein</keyword>
<feature type="region of interest" description="Disordered" evidence="7">
    <location>
        <begin position="53"/>
        <end position="76"/>
    </location>
</feature>
<comment type="similarity">
    <text evidence="2">Belongs to the bacterial ribosomal protein bL33 family.</text>
</comment>
<keyword evidence="4" id="KW-0496">Mitochondrion</keyword>
<protein>
    <recommendedName>
        <fullName evidence="6">Large ribosomal subunit protein bL33m</fullName>
    </recommendedName>
</protein>
<keyword evidence="9" id="KW-1185">Reference proteome</keyword>
<evidence type="ECO:0000256" key="7">
    <source>
        <dbReference type="SAM" id="MobiDB-lite"/>
    </source>
</evidence>
<dbReference type="InterPro" id="IPR038584">
    <property type="entry name" value="Ribosomal_bL33_sf"/>
</dbReference>
<dbReference type="InterPro" id="IPR052008">
    <property type="entry name" value="Mitoribosomal_protein_bL33"/>
</dbReference>
<dbReference type="GO" id="GO:0003735">
    <property type="term" value="F:structural constituent of ribosome"/>
    <property type="evidence" value="ECO:0007669"/>
    <property type="project" value="EnsemblFungi"/>
</dbReference>
<dbReference type="PANTHER" id="PTHR47037:SF1">
    <property type="entry name" value="LARGE RIBOSOMAL SUBUNIT PROTEIN BL33M"/>
    <property type="match status" value="1"/>
</dbReference>
<dbReference type="OMA" id="TQVRYDP"/>